<dbReference type="EMBL" id="KZ293646">
    <property type="protein sequence ID" value="PBL01375.1"/>
    <property type="molecule type" value="Genomic_DNA"/>
</dbReference>
<sequence>MSEPRNVHLISLEDELQAYRASDGFRGDTGAPHLPVVTISSQTEIGHAEESIKVPKQRAYTGREPVVPSSLADTLCSSLGIQGFLGLLNATLGTSYTLDSTPSLSSVLKDCIAQKYDFGTAYGRLRSAWSARMVRITDIQTELQKREAGDINRRSNGLVGSRIVEADMKPRRVWDLYSNRVVPWWTCGVHFVNNGAQPISHAWVDEVDRVDVWTPINGYEWPVPIPKGANLDLIRIEMLNLGLEYTWLDVLCLRQRGGPREDLRVEEWKLDVPTIGAIYIDASVVCYLSGLGLPLDLKEGDLEGDRCWFRRAWTVQEVGGKRIIAGDTPDGPMHAEPIDEAGNYEDKILTRFHKQLKSAQIPIANVYRVLSAMQDRISTNPVDKVAGLAFSLWTRSIPAYYESQSLEDAWTALINETISIVRSTLFFTYPEPGTGCKKWRPSWEQVMTKPLPNGSKAIDGVQRDDDDWYEGLNIESGYVHGLAVGGEEGIDRCGELIVEDADGTAHTFNILASHQYPISEDTYTLLGGEPFIWIDTSQYWVLGRRLPSKMFEKVSVFKMTDSDEIRRLKELGLSAESRSILA</sequence>
<organism evidence="1 2">
    <name type="scientific">Armillaria gallica</name>
    <name type="common">Bulbous honey fungus</name>
    <name type="synonym">Armillaria bulbosa</name>
    <dbReference type="NCBI Taxonomy" id="47427"/>
    <lineage>
        <taxon>Eukaryota</taxon>
        <taxon>Fungi</taxon>
        <taxon>Dikarya</taxon>
        <taxon>Basidiomycota</taxon>
        <taxon>Agaricomycotina</taxon>
        <taxon>Agaricomycetes</taxon>
        <taxon>Agaricomycetidae</taxon>
        <taxon>Agaricales</taxon>
        <taxon>Marasmiineae</taxon>
        <taxon>Physalacriaceae</taxon>
        <taxon>Armillaria</taxon>
    </lineage>
</organism>
<dbReference type="InParanoid" id="A0A2H3E5F8"/>
<protein>
    <recommendedName>
        <fullName evidence="3">Heterokaryon incompatibility domain-containing protein</fullName>
    </recommendedName>
</protein>
<dbReference type="OrthoDB" id="5418601at2759"/>
<gene>
    <name evidence="1" type="ORF">ARMGADRAFT_1007387</name>
</gene>
<dbReference type="Proteomes" id="UP000217790">
    <property type="component" value="Unassembled WGS sequence"/>
</dbReference>
<accession>A0A2H3E5F8</accession>
<dbReference type="OMA" id="WSHRETE"/>
<evidence type="ECO:0000313" key="1">
    <source>
        <dbReference type="EMBL" id="PBL01375.1"/>
    </source>
</evidence>
<dbReference type="AlphaFoldDB" id="A0A2H3E5F8"/>
<name>A0A2H3E5F8_ARMGA</name>
<evidence type="ECO:0000313" key="2">
    <source>
        <dbReference type="Proteomes" id="UP000217790"/>
    </source>
</evidence>
<proteinExistence type="predicted"/>
<evidence type="ECO:0008006" key="3">
    <source>
        <dbReference type="Google" id="ProtNLM"/>
    </source>
</evidence>
<reference evidence="2" key="1">
    <citation type="journal article" date="2017" name="Nat. Ecol. Evol.">
        <title>Genome expansion and lineage-specific genetic innovations in the forest pathogenic fungi Armillaria.</title>
        <authorList>
            <person name="Sipos G."/>
            <person name="Prasanna A.N."/>
            <person name="Walter M.C."/>
            <person name="O'Connor E."/>
            <person name="Balint B."/>
            <person name="Krizsan K."/>
            <person name="Kiss B."/>
            <person name="Hess J."/>
            <person name="Varga T."/>
            <person name="Slot J."/>
            <person name="Riley R."/>
            <person name="Boka B."/>
            <person name="Rigling D."/>
            <person name="Barry K."/>
            <person name="Lee J."/>
            <person name="Mihaltcheva S."/>
            <person name="LaButti K."/>
            <person name="Lipzen A."/>
            <person name="Waldron R."/>
            <person name="Moloney N.M."/>
            <person name="Sperisen C."/>
            <person name="Kredics L."/>
            <person name="Vagvoelgyi C."/>
            <person name="Patrignani A."/>
            <person name="Fitzpatrick D."/>
            <person name="Nagy I."/>
            <person name="Doyle S."/>
            <person name="Anderson J.B."/>
            <person name="Grigoriev I.V."/>
            <person name="Gueldener U."/>
            <person name="Muensterkoetter M."/>
            <person name="Nagy L.G."/>
        </authorList>
    </citation>
    <scope>NUCLEOTIDE SEQUENCE [LARGE SCALE GENOMIC DNA]</scope>
    <source>
        <strain evidence="2">Ar21-2</strain>
    </source>
</reference>
<keyword evidence="2" id="KW-1185">Reference proteome</keyword>